<feature type="domain" description="Bacterial type II secretion system protein E" evidence="3">
    <location>
        <begin position="27"/>
        <end position="289"/>
    </location>
</feature>
<dbReference type="Gene3D" id="3.30.450.90">
    <property type="match status" value="1"/>
</dbReference>
<comment type="function">
    <text evidence="2">Part of the Type IV secretion system.</text>
</comment>
<dbReference type="RefSeq" id="WP_256603998.1">
    <property type="nucleotide sequence ID" value="NZ_JANIBJ010000042.1"/>
</dbReference>
<dbReference type="Pfam" id="PF00437">
    <property type="entry name" value="T2SSE"/>
    <property type="match status" value="1"/>
</dbReference>
<dbReference type="InterPro" id="IPR014155">
    <property type="entry name" value="VirB11"/>
</dbReference>
<dbReference type="SUPFAM" id="SSF52540">
    <property type="entry name" value="P-loop containing nucleoside triphosphate hydrolases"/>
    <property type="match status" value="1"/>
</dbReference>
<evidence type="ECO:0000256" key="1">
    <source>
        <dbReference type="ARBA" id="ARBA00006611"/>
    </source>
</evidence>
<dbReference type="InterPro" id="IPR050921">
    <property type="entry name" value="T4SS_GSP_E_ATPase"/>
</dbReference>
<dbReference type="CDD" id="cd01130">
    <property type="entry name" value="VirB11-like_ATPase"/>
    <property type="match status" value="1"/>
</dbReference>
<dbReference type="InterPro" id="IPR027417">
    <property type="entry name" value="P-loop_NTPase"/>
</dbReference>
<evidence type="ECO:0000313" key="5">
    <source>
        <dbReference type="Proteomes" id="UP001524499"/>
    </source>
</evidence>
<organism evidence="4 5">
    <name type="scientific">Methylomonas subterranea</name>
    <dbReference type="NCBI Taxonomy" id="2952225"/>
    <lineage>
        <taxon>Bacteria</taxon>
        <taxon>Pseudomonadati</taxon>
        <taxon>Pseudomonadota</taxon>
        <taxon>Gammaproteobacteria</taxon>
        <taxon>Methylococcales</taxon>
        <taxon>Methylococcaceae</taxon>
        <taxon>Methylomonas</taxon>
    </lineage>
</organism>
<dbReference type="InterPro" id="IPR001482">
    <property type="entry name" value="T2SS/T4SS_dom"/>
</dbReference>
<name>A0ABT1TKE9_9GAMM</name>
<dbReference type="NCBIfam" id="TIGR02788">
    <property type="entry name" value="VirB11"/>
    <property type="match status" value="1"/>
</dbReference>
<keyword evidence="5" id="KW-1185">Reference proteome</keyword>
<dbReference type="Proteomes" id="UP001524499">
    <property type="component" value="Unassembled WGS sequence"/>
</dbReference>
<comment type="caution">
    <text evidence="4">The sequence shown here is derived from an EMBL/GenBank/DDBJ whole genome shotgun (WGS) entry which is preliminary data.</text>
</comment>
<accession>A0ABT1TKE9</accession>
<gene>
    <name evidence="4" type="primary">virB11</name>
    <name evidence="4" type="ORF">NP590_17760</name>
</gene>
<evidence type="ECO:0000259" key="3">
    <source>
        <dbReference type="Pfam" id="PF00437"/>
    </source>
</evidence>
<proteinExistence type="inferred from homology"/>
<protein>
    <recommendedName>
        <fullName evidence="2">Type IV secretion system protein</fullName>
    </recommendedName>
</protein>
<sequence>MESAQHRRDNVEYLSALHHYLTPLRCILDDDAVTEVCINKPHEAWVQRYSGKTCEKLAFASHGWCRNMANLVANKTSQGADETTPLLSADLPTGERIQFVLPPASDHVSITIRRPSKTVWTLDELADKGLFAQCKESGDELDDVEKELLELKEQRRYGEFIKLGIKAKKNFLLSGVTGSGKTTANKALILEIPADERIITIEDAKELILVNQPDHVRLFYSKGGQGISNVNAKMLLEACLRMKPDRLFLAELRSDEAFEYLRAVASHPGSITSIHGHTAQLALAQMVLLLRQSPAGQALQSEEIKSLLYQTIDIVLQFAADGQIRYIKEVWYRPDLKRKHGL</sequence>
<evidence type="ECO:0000313" key="4">
    <source>
        <dbReference type="EMBL" id="MCQ8105959.1"/>
    </source>
</evidence>
<keyword evidence="2" id="KW-0547">Nucleotide-binding</keyword>
<dbReference type="PANTHER" id="PTHR30486">
    <property type="entry name" value="TWITCHING MOTILITY PROTEIN PILT"/>
    <property type="match status" value="1"/>
</dbReference>
<comment type="similarity">
    <text evidence="1 2">Belongs to the GSP E family.</text>
</comment>
<dbReference type="PANTHER" id="PTHR30486:SF6">
    <property type="entry name" value="TYPE IV PILUS RETRACTATION ATPASE PILT"/>
    <property type="match status" value="1"/>
</dbReference>
<evidence type="ECO:0000256" key="2">
    <source>
        <dbReference type="RuleBase" id="RU366071"/>
    </source>
</evidence>
<reference evidence="4 5" key="1">
    <citation type="submission" date="2022-07" db="EMBL/GenBank/DDBJ databases">
        <title>Methylomonas rivi sp. nov., Methylomonas rosea sp. nov., Methylomonas aureus sp. nov. and Methylomonas subterranea sp. nov., four novel methanotrophs isolated from a freshwater creek and the deep terrestrial subsurface.</title>
        <authorList>
            <person name="Abin C."/>
            <person name="Sankaranarayanan K."/>
            <person name="Garner C."/>
            <person name="Sindelar R."/>
            <person name="Kotary K."/>
            <person name="Garner R."/>
            <person name="Barclay S."/>
            <person name="Lawson P."/>
            <person name="Krumholz L."/>
        </authorList>
    </citation>
    <scope>NUCLEOTIDE SEQUENCE [LARGE SCALE GENOMIC DNA]</scope>
    <source>
        <strain evidence="4 5">SURF-2</strain>
    </source>
</reference>
<dbReference type="Gene3D" id="3.40.50.300">
    <property type="entry name" value="P-loop containing nucleotide triphosphate hydrolases"/>
    <property type="match status" value="1"/>
</dbReference>
<dbReference type="EMBL" id="JANIBJ010000042">
    <property type="protein sequence ID" value="MCQ8105959.1"/>
    <property type="molecule type" value="Genomic_DNA"/>
</dbReference>
<keyword evidence="2" id="KW-0067">ATP-binding</keyword>